<dbReference type="OrthoDB" id="445826at2759"/>
<reference evidence="1" key="2">
    <citation type="submission" date="2022-10" db="EMBL/GenBank/DDBJ databases">
        <authorList>
            <consortium name="ENA_rothamsted_submissions"/>
            <consortium name="culmorum"/>
            <person name="King R."/>
        </authorList>
    </citation>
    <scope>NUCLEOTIDE SEQUENCE</scope>
</reference>
<accession>A0A9N9R8U4</accession>
<name>A0A9N9R8U4_9NEOP</name>
<evidence type="ECO:0000313" key="1">
    <source>
        <dbReference type="EMBL" id="CAG9791821.1"/>
    </source>
</evidence>
<evidence type="ECO:0000313" key="2">
    <source>
        <dbReference type="Proteomes" id="UP001153714"/>
    </source>
</evidence>
<sequence>MLLIKYKNYRNIKTIIDINVHIKLNNTDSNSSTYLDLLAIRVHGTPGHIPTHDKTCLDHIILKTRHKAHCYVAETSVTDHDTLILIFAQNVFSKTLPAQIIKKISKLDLSTIYIL</sequence>
<keyword evidence="2" id="KW-1185">Reference proteome</keyword>
<gene>
    <name evidence="1" type="ORF">DIATSA_LOCUS9410</name>
</gene>
<reference evidence="1" key="1">
    <citation type="submission" date="2021-12" db="EMBL/GenBank/DDBJ databases">
        <authorList>
            <person name="King R."/>
        </authorList>
    </citation>
    <scope>NUCLEOTIDE SEQUENCE</scope>
</reference>
<dbReference type="EMBL" id="OU893335">
    <property type="protein sequence ID" value="CAG9791821.1"/>
    <property type="molecule type" value="Genomic_DNA"/>
</dbReference>
<organism evidence="1 2">
    <name type="scientific">Diatraea saccharalis</name>
    <name type="common">sugarcane borer</name>
    <dbReference type="NCBI Taxonomy" id="40085"/>
    <lineage>
        <taxon>Eukaryota</taxon>
        <taxon>Metazoa</taxon>
        <taxon>Ecdysozoa</taxon>
        <taxon>Arthropoda</taxon>
        <taxon>Hexapoda</taxon>
        <taxon>Insecta</taxon>
        <taxon>Pterygota</taxon>
        <taxon>Neoptera</taxon>
        <taxon>Endopterygota</taxon>
        <taxon>Lepidoptera</taxon>
        <taxon>Glossata</taxon>
        <taxon>Ditrysia</taxon>
        <taxon>Pyraloidea</taxon>
        <taxon>Crambidae</taxon>
        <taxon>Crambinae</taxon>
        <taxon>Diatraea</taxon>
    </lineage>
</organism>
<protein>
    <submittedName>
        <fullName evidence="1">Uncharacterized protein</fullName>
    </submittedName>
</protein>
<dbReference type="AlphaFoldDB" id="A0A9N9R8U4"/>
<dbReference type="Proteomes" id="UP001153714">
    <property type="component" value="Chromosome 4"/>
</dbReference>
<proteinExistence type="predicted"/>